<dbReference type="STRING" id="1194526.A284_09915"/>
<evidence type="ECO:0000313" key="7">
    <source>
        <dbReference type="EMBL" id="PTI51920.1"/>
    </source>
</evidence>
<comment type="caution">
    <text evidence="7">The sequence shown here is derived from an EMBL/GenBank/DDBJ whole genome shotgun (WGS) entry which is preliminary data.</text>
</comment>
<dbReference type="CDD" id="cd07729">
    <property type="entry name" value="AHL_lactonase_MBL-fold"/>
    <property type="match status" value="1"/>
</dbReference>
<comment type="similarity">
    <text evidence="2">Belongs to the metallo-beta-lactamase superfamily.</text>
</comment>
<comment type="cofactor">
    <cofactor evidence="1">
        <name>Zn(2+)</name>
        <dbReference type="ChEBI" id="CHEBI:29105"/>
    </cofactor>
</comment>
<feature type="domain" description="Metallo-beta-lactamase" evidence="6">
    <location>
        <begin position="55"/>
        <end position="274"/>
    </location>
</feature>
<evidence type="ECO:0000256" key="5">
    <source>
        <dbReference type="ARBA" id="ARBA00022833"/>
    </source>
</evidence>
<proteinExistence type="inferred from homology"/>
<dbReference type="PANTHER" id="PTHR42978">
    <property type="entry name" value="QUORUM-QUENCHING LACTONASE YTNP-RELATED-RELATED"/>
    <property type="match status" value="1"/>
</dbReference>
<reference evidence="7 8" key="1">
    <citation type="journal article" date="2016" name="Front. Microbiol.">
        <title>Comprehensive Phylogenetic Analysis of Bovine Non-aureus Staphylococci Species Based on Whole-Genome Sequencing.</title>
        <authorList>
            <person name="Naushad S."/>
            <person name="Barkema H.W."/>
            <person name="Luby C."/>
            <person name="Condas L.A."/>
            <person name="Nobrega D.B."/>
            <person name="Carson D.A."/>
            <person name="De Buck J."/>
        </authorList>
    </citation>
    <scope>NUCLEOTIDE SEQUENCE [LARGE SCALE GENOMIC DNA]</scope>
    <source>
        <strain evidence="7 8">SNUC 2993</strain>
    </source>
</reference>
<dbReference type="GO" id="GO:0046872">
    <property type="term" value="F:metal ion binding"/>
    <property type="evidence" value="ECO:0007669"/>
    <property type="project" value="UniProtKB-KW"/>
</dbReference>
<dbReference type="GO" id="GO:0016787">
    <property type="term" value="F:hydrolase activity"/>
    <property type="evidence" value="ECO:0007669"/>
    <property type="project" value="UniProtKB-KW"/>
</dbReference>
<dbReference type="InterPro" id="IPR001279">
    <property type="entry name" value="Metallo-B-lactamas"/>
</dbReference>
<evidence type="ECO:0000313" key="8">
    <source>
        <dbReference type="Proteomes" id="UP000240717"/>
    </source>
</evidence>
<dbReference type="Proteomes" id="UP000240717">
    <property type="component" value="Unassembled WGS sequence"/>
</dbReference>
<gene>
    <name evidence="7" type="ORF">BU085_03510</name>
</gene>
<evidence type="ECO:0000259" key="6">
    <source>
        <dbReference type="SMART" id="SM00849"/>
    </source>
</evidence>
<accession>A0A2T4Q293</accession>
<dbReference type="Pfam" id="PF00753">
    <property type="entry name" value="Lactamase_B"/>
    <property type="match status" value="1"/>
</dbReference>
<dbReference type="PANTHER" id="PTHR42978:SF2">
    <property type="entry name" value="102 KBASES UNSTABLE REGION: FROM 1 TO 119443"/>
    <property type="match status" value="1"/>
</dbReference>
<dbReference type="SMART" id="SM00849">
    <property type="entry name" value="Lactamase_B"/>
    <property type="match status" value="1"/>
</dbReference>
<keyword evidence="5" id="KW-0862">Zinc</keyword>
<dbReference type="InterPro" id="IPR051013">
    <property type="entry name" value="MBL_superfamily_lactonases"/>
</dbReference>
<dbReference type="EMBL" id="PZEV01000007">
    <property type="protein sequence ID" value="PTI51920.1"/>
    <property type="molecule type" value="Genomic_DNA"/>
</dbReference>
<keyword evidence="4 7" id="KW-0378">Hydrolase</keyword>
<dbReference type="SUPFAM" id="SSF56281">
    <property type="entry name" value="Metallo-hydrolase/oxidoreductase"/>
    <property type="match status" value="1"/>
</dbReference>
<keyword evidence="3" id="KW-0479">Metal-binding</keyword>
<dbReference type="InterPro" id="IPR036866">
    <property type="entry name" value="RibonucZ/Hydroxyglut_hydro"/>
</dbReference>
<dbReference type="Gene3D" id="3.60.15.10">
    <property type="entry name" value="Ribonuclease Z/Hydroxyacylglutathione hydrolase-like"/>
    <property type="match status" value="1"/>
</dbReference>
<protein>
    <submittedName>
        <fullName evidence="7">MBL fold metallo-hydrolase</fullName>
    </submittedName>
</protein>
<evidence type="ECO:0000256" key="3">
    <source>
        <dbReference type="ARBA" id="ARBA00022723"/>
    </source>
</evidence>
<evidence type="ECO:0000256" key="2">
    <source>
        <dbReference type="ARBA" id="ARBA00007749"/>
    </source>
</evidence>
<dbReference type="AlphaFoldDB" id="A0A2T4Q293"/>
<organism evidence="7 8">
    <name type="scientific">Staphylococcus warneri</name>
    <dbReference type="NCBI Taxonomy" id="1292"/>
    <lineage>
        <taxon>Bacteria</taxon>
        <taxon>Bacillati</taxon>
        <taxon>Bacillota</taxon>
        <taxon>Bacilli</taxon>
        <taxon>Bacillales</taxon>
        <taxon>Staphylococcaceae</taxon>
        <taxon>Staphylococcus</taxon>
    </lineage>
</organism>
<sequence length="285" mass="31932">MIIIVQNNNINQIKVHFIRTGSVLVDETLTGQGDSRNPIAFTGLFRSINYRVEVPVSCYLIEHPKGLVLIDTGMGKETEGKVTPLPGLVRKNKVAIPNVKVGELIDDQIKELGFNVSDIEYVILSHLDGDHVGGLQLLKEAKAMIVSNEEYQKANQKHSLRYNTALWQGTSLRPFHFKATHIGPQNKSFDLFNDGAIILVHTPGHSVGLTSFIIKSLRNDDYILLASDVGYYPGNWRELRLPGILSSKKQEKRSLQWVQNIEKDRHCLGVFANHDPCVTIDELSI</sequence>
<name>A0A2T4Q293_STAWA</name>
<evidence type="ECO:0000256" key="1">
    <source>
        <dbReference type="ARBA" id="ARBA00001947"/>
    </source>
</evidence>
<evidence type="ECO:0000256" key="4">
    <source>
        <dbReference type="ARBA" id="ARBA00022801"/>
    </source>
</evidence>
<dbReference type="RefSeq" id="WP_107532185.1">
    <property type="nucleotide sequence ID" value="NZ_PZEV01000007.1"/>
</dbReference>